<proteinExistence type="predicted"/>
<dbReference type="Proteomes" id="UP000762676">
    <property type="component" value="Unassembled WGS sequence"/>
</dbReference>
<evidence type="ECO:0000313" key="5">
    <source>
        <dbReference type="EMBL" id="GFR82468.1"/>
    </source>
</evidence>
<dbReference type="InterPro" id="IPR036971">
    <property type="entry name" value="PDEase_catalytic_dom_sf"/>
</dbReference>
<dbReference type="PROSITE" id="PS51845">
    <property type="entry name" value="PDEASE_I_2"/>
    <property type="match status" value="1"/>
</dbReference>
<dbReference type="GO" id="GO:0004114">
    <property type="term" value="F:3',5'-cyclic-nucleotide phosphodiesterase activity"/>
    <property type="evidence" value="ECO:0007669"/>
    <property type="project" value="InterPro"/>
</dbReference>
<feature type="compositionally biased region" description="Polar residues" evidence="3">
    <location>
        <begin position="624"/>
        <end position="660"/>
    </location>
</feature>
<dbReference type="InterPro" id="IPR002073">
    <property type="entry name" value="PDEase_catalytic_dom"/>
</dbReference>
<feature type="compositionally biased region" description="Low complexity" evidence="3">
    <location>
        <begin position="687"/>
        <end position="697"/>
    </location>
</feature>
<accession>A0AAV4GA66</accession>
<feature type="compositionally biased region" description="Low complexity" evidence="3">
    <location>
        <begin position="597"/>
        <end position="609"/>
    </location>
</feature>
<feature type="region of interest" description="Disordered" evidence="3">
    <location>
        <begin position="406"/>
        <end position="440"/>
    </location>
</feature>
<dbReference type="GO" id="GO:0046872">
    <property type="term" value="F:metal ion binding"/>
    <property type="evidence" value="ECO:0007669"/>
    <property type="project" value="UniProtKB-KW"/>
</dbReference>
<dbReference type="Gene3D" id="1.10.1300.10">
    <property type="entry name" value="3'5'-cyclic nucleotide phosphodiesterase, catalytic domain"/>
    <property type="match status" value="1"/>
</dbReference>
<dbReference type="Pfam" id="PF00233">
    <property type="entry name" value="PDEase_I"/>
    <property type="match status" value="1"/>
</dbReference>
<sequence length="706" mass="76585">MPVRLSALHSLCPAKIALKCADISNPCREWKVSQRWSRRVCNEFFLQGDTERTLQIPVLPLCDRIGNTVANIQNGFMQFVAQPLFKAWHQFMQTPLTAKMLDHLTSNQASWQAIMSGVGVRKKTCRIYDNTGTVDAGDDDNDSCDSDVDYEFLADENEEEELEHVGEERMDIMDMVKEGEEVEQPMEIKSSIADEVPGVKTVTLVLPPEVAEEEEESKGEAADVVHNDVNLLYQYQPELEESCGLGPVASAPRCLSPVSERGEMGSSEIPADLDPLHSSGFNSSFNGRRFSVPAIVPVRKDLSFYLGLRRDSAGPSPSSSTGSFTSSTNLCSYSAFSRRQSLPTTALYFHGSNQASAGGATDISSVSPRSLSVDALLARPKITSLSPGGFGEVVLSGRGFQNIGNVHGNPTSSARVEGDSSCSSTPSQPDQVVVGSGAKDSGGLTPLFNQTLLLLHGSDMTRFTSNPTVRRASYEPGLAEHTRQGTNCPNLNKDIDATGSGYSSVRRLTLPMAQIPSASGSHLQKDHNQERRYRKHQQNQDKHSLHPPRVGLAASWPTLSTKRKTTNGATTSTPKKTPEKIDKPVHKPNHIMDTCLPVASSPSFVSPASMCNKSAKERDGHLDVSQSQQALNADGTTRPSSDSFHTLPTPSASQLSQPVTARSGEDVDPDSQFQTYDRHMTNPQCLSQTSSASSSAQDNNHVPRPQ</sequence>
<feature type="compositionally biased region" description="Polar residues" evidence="3">
    <location>
        <begin position="566"/>
        <end position="575"/>
    </location>
</feature>
<protein>
    <submittedName>
        <fullName evidence="5">cAMP-specific 3',5'-cyclic phosphodiesterase</fullName>
    </submittedName>
</protein>
<dbReference type="GO" id="GO:0007165">
    <property type="term" value="P:signal transduction"/>
    <property type="evidence" value="ECO:0007669"/>
    <property type="project" value="InterPro"/>
</dbReference>
<gene>
    <name evidence="5" type="ORF">ElyMa_004098400</name>
</gene>
<evidence type="ECO:0000256" key="3">
    <source>
        <dbReference type="SAM" id="MobiDB-lite"/>
    </source>
</evidence>
<reference evidence="5 6" key="1">
    <citation type="journal article" date="2021" name="Elife">
        <title>Chloroplast acquisition without the gene transfer in kleptoplastic sea slugs, Plakobranchus ocellatus.</title>
        <authorList>
            <person name="Maeda T."/>
            <person name="Takahashi S."/>
            <person name="Yoshida T."/>
            <person name="Shimamura S."/>
            <person name="Takaki Y."/>
            <person name="Nagai Y."/>
            <person name="Toyoda A."/>
            <person name="Suzuki Y."/>
            <person name="Arimoto A."/>
            <person name="Ishii H."/>
            <person name="Satoh N."/>
            <person name="Nishiyama T."/>
            <person name="Hasebe M."/>
            <person name="Maruyama T."/>
            <person name="Minagawa J."/>
            <person name="Obokata J."/>
            <person name="Shigenobu S."/>
        </authorList>
    </citation>
    <scope>NUCLEOTIDE SEQUENCE [LARGE SCALE GENOMIC DNA]</scope>
</reference>
<comment type="caution">
    <text evidence="5">The sequence shown here is derived from an EMBL/GenBank/DDBJ whole genome shotgun (WGS) entry which is preliminary data.</text>
</comment>
<feature type="region of interest" description="Disordered" evidence="3">
    <location>
        <begin position="514"/>
        <end position="706"/>
    </location>
</feature>
<keyword evidence="1" id="KW-0479">Metal-binding</keyword>
<name>A0AAV4GA66_9GAST</name>
<feature type="domain" description="PDEase" evidence="4">
    <location>
        <begin position="1"/>
        <end position="118"/>
    </location>
</feature>
<evidence type="ECO:0000313" key="6">
    <source>
        <dbReference type="Proteomes" id="UP000762676"/>
    </source>
</evidence>
<evidence type="ECO:0000259" key="4">
    <source>
        <dbReference type="PROSITE" id="PS51845"/>
    </source>
</evidence>
<dbReference type="SUPFAM" id="SSF109604">
    <property type="entry name" value="HD-domain/PDEase-like"/>
    <property type="match status" value="1"/>
</dbReference>
<feature type="compositionally biased region" description="Basic and acidic residues" evidence="3">
    <location>
        <begin position="576"/>
        <end position="585"/>
    </location>
</feature>
<evidence type="ECO:0000256" key="1">
    <source>
        <dbReference type="ARBA" id="ARBA00022723"/>
    </source>
</evidence>
<evidence type="ECO:0000256" key="2">
    <source>
        <dbReference type="ARBA" id="ARBA00022801"/>
    </source>
</evidence>
<organism evidence="5 6">
    <name type="scientific">Elysia marginata</name>
    <dbReference type="NCBI Taxonomy" id="1093978"/>
    <lineage>
        <taxon>Eukaryota</taxon>
        <taxon>Metazoa</taxon>
        <taxon>Spiralia</taxon>
        <taxon>Lophotrochozoa</taxon>
        <taxon>Mollusca</taxon>
        <taxon>Gastropoda</taxon>
        <taxon>Heterobranchia</taxon>
        <taxon>Euthyneura</taxon>
        <taxon>Panpulmonata</taxon>
        <taxon>Sacoglossa</taxon>
        <taxon>Placobranchoidea</taxon>
        <taxon>Plakobranchidae</taxon>
        <taxon>Elysia</taxon>
    </lineage>
</organism>
<feature type="compositionally biased region" description="Polar residues" evidence="3">
    <location>
        <begin position="406"/>
        <end position="430"/>
    </location>
</feature>
<keyword evidence="6" id="KW-1185">Reference proteome</keyword>
<dbReference type="EMBL" id="BMAT01008337">
    <property type="protein sequence ID" value="GFR82468.1"/>
    <property type="molecule type" value="Genomic_DNA"/>
</dbReference>
<dbReference type="PANTHER" id="PTHR11347">
    <property type="entry name" value="CYCLIC NUCLEOTIDE PHOSPHODIESTERASE"/>
    <property type="match status" value="1"/>
</dbReference>
<dbReference type="AlphaFoldDB" id="A0AAV4GA66"/>
<keyword evidence="2" id="KW-0378">Hydrolase</keyword>
<feature type="compositionally biased region" description="Polar residues" evidence="3">
    <location>
        <begin position="671"/>
        <end position="686"/>
    </location>
</feature>